<dbReference type="AlphaFoldDB" id="A0A2H5XEC0"/>
<gene>
    <name evidence="2" type="ORF">HRbin17_02051</name>
</gene>
<reference evidence="3" key="1">
    <citation type="submission" date="2017-09" db="EMBL/GenBank/DDBJ databases">
        <title>Metaegenomics of thermophilic ammonia-oxidizing enrichment culture.</title>
        <authorList>
            <person name="Kato S."/>
            <person name="Suzuki K."/>
        </authorList>
    </citation>
    <scope>NUCLEOTIDE SEQUENCE [LARGE SCALE GENOMIC DNA]</scope>
</reference>
<accession>A0A2H5XEC0</accession>
<organism evidence="2 3">
    <name type="scientific">Candidatus Fervidibacter japonicus</name>
    <dbReference type="NCBI Taxonomy" id="2035412"/>
    <lineage>
        <taxon>Bacteria</taxon>
        <taxon>Candidatus Fervidibacterota</taxon>
        <taxon>Candidatus Fervidibacter</taxon>
    </lineage>
</organism>
<proteinExistence type="predicted"/>
<evidence type="ECO:0000313" key="2">
    <source>
        <dbReference type="EMBL" id="GBC99526.1"/>
    </source>
</evidence>
<evidence type="ECO:0000313" key="3">
    <source>
        <dbReference type="Proteomes" id="UP000236173"/>
    </source>
</evidence>
<dbReference type="EMBL" id="BEHT01000029">
    <property type="protein sequence ID" value="GBC99526.1"/>
    <property type="molecule type" value="Genomic_DNA"/>
</dbReference>
<comment type="caution">
    <text evidence="2">The sequence shown here is derived from an EMBL/GenBank/DDBJ whole genome shotgun (WGS) entry which is preliminary data.</text>
</comment>
<sequence length="497" mass="56274">MNANENIPYRIKLVTWEAFANGEGGSLEADRPSRLHSPLAHWQRIFPDRQSPNDPHQSTRRQVLLKIQIDPPLKDKQVWLRSFDVDDPSSPHDQYDPNAIIDPKDSANLDLPNDSDEGDNRGTPKTGRFIGAVDTPVVFIDERTVNVLTGEGGIAKIIFEVTMQPGDNFRIAATVDQNQLVSLAPRKRVRDGSIWFVRKDTQGKVTKWVGKVNDDTTRPAKTKASPVLTVWRRLWVEVDSMGSPPAGIQLGEDDLTTVDIPDPPLDALTEAMKDAYVEVFKVGAGYSESDTDWKYVFKAGGQGDDDIVNYCRNRRQSRNLEAIDFWVTQVVGIYEIGLVSLHPEFFSPIEEEDDPNDPAPLDPDKDDRDNDPDVRQNADGTIVAEICMNGLTEIAEPDCSFVSYEQIRDMCMQRRLQDPNTRRQMNIYSIYSGTIAHEIGHQFLGDVHSYDPKPRDLMWAHAPRGGNTDDREEEMLEQRPWLWKPEHIHAIRGIDKP</sequence>
<feature type="region of interest" description="Disordered" evidence="1">
    <location>
        <begin position="348"/>
        <end position="377"/>
    </location>
</feature>
<evidence type="ECO:0000256" key="1">
    <source>
        <dbReference type="SAM" id="MobiDB-lite"/>
    </source>
</evidence>
<feature type="region of interest" description="Disordered" evidence="1">
    <location>
        <begin position="84"/>
        <end position="128"/>
    </location>
</feature>
<dbReference type="Proteomes" id="UP000236173">
    <property type="component" value="Unassembled WGS sequence"/>
</dbReference>
<feature type="compositionally biased region" description="Basic and acidic residues" evidence="1">
    <location>
        <begin position="362"/>
        <end position="376"/>
    </location>
</feature>
<protein>
    <submittedName>
        <fullName evidence="2">Uncharacterized protein</fullName>
    </submittedName>
</protein>
<name>A0A2H5XEC0_9BACT</name>